<reference evidence="1" key="1">
    <citation type="submission" date="2018-01" db="EMBL/GenBank/DDBJ databases">
        <authorList>
            <person name="Krukenberg V."/>
        </authorList>
    </citation>
    <scope>NUCLEOTIDE SEQUENCE</scope>
    <source>
        <strain evidence="1">E20ANME2</strain>
    </source>
</reference>
<protein>
    <submittedName>
        <fullName evidence="1">ATP-dependent RNA helicase</fullName>
    </submittedName>
</protein>
<proteinExistence type="predicted"/>
<keyword evidence="1" id="KW-0067">ATP-binding</keyword>
<comment type="caution">
    <text evidence="1">The sequence shown here is derived from an EMBL/GenBank/DDBJ whole genome shotgun (WGS) entry which is preliminary data.</text>
</comment>
<keyword evidence="1" id="KW-0347">Helicase</keyword>
<dbReference type="Proteomes" id="UP000248329">
    <property type="component" value="Unassembled WGS sequence"/>
</dbReference>
<evidence type="ECO:0000313" key="1">
    <source>
        <dbReference type="EMBL" id="PXF62052.1"/>
    </source>
</evidence>
<accession>A0AC61L6H6</accession>
<organism evidence="1 2">
    <name type="scientific">Candidatus Methanogaster sp</name>
    <dbReference type="NCBI Taxonomy" id="3386292"/>
    <lineage>
        <taxon>Archaea</taxon>
        <taxon>Methanobacteriati</taxon>
        <taxon>Methanobacteriota</taxon>
        <taxon>Stenosarchaea group</taxon>
        <taxon>Methanomicrobia</taxon>
        <taxon>Methanosarcinales</taxon>
        <taxon>ANME-2 cluster</taxon>
        <taxon>Candidatus Methanogasteraceae</taxon>
        <taxon>Candidatus Methanogaster</taxon>
    </lineage>
</organism>
<evidence type="ECO:0000313" key="2">
    <source>
        <dbReference type="Proteomes" id="UP000248329"/>
    </source>
</evidence>
<dbReference type="EMBL" id="PQXF01000001">
    <property type="protein sequence ID" value="PXF62052.1"/>
    <property type="molecule type" value="Genomic_DNA"/>
</dbReference>
<gene>
    <name evidence="1" type="ORF">C4B59_00065</name>
</gene>
<keyword evidence="1" id="KW-0547">Nucleotide-binding</keyword>
<keyword evidence="1" id="KW-0378">Hydrolase</keyword>
<sequence length="432" mass="48623">MKSSGFEKLHLSEEMRRAIADMGFEEPTTIQTRSIPYLLDGKDVIGQAQTGTGKTAAFGIATLERVDPDNKKLQAVILCPTRELAIQVSEELKSLSKYKKRVRILPVYGGQPIGRQIKALKAGVQIVIGTPGRVMDHLNRRTLRMDGVKMIILDEADEMLDMGFRDDIETVVKKIPDKRQTVLFSATMPKAILKLTKRYQKDPQLIKLVHREMTVPDVEQFFVEVKQLAKTEALSRLIDLYNLKLSLVFCNTKRRVDELVGSLKARGYLAEGLHGDLQQKQRDSVMSKFRRGDIDIVVATDVAARGIDVGATDAVFNYDIPTDDEYYVHRIGRTARAGKAGRAFTFVTSKEAYRIRQIQRFTKTKMAPKKVPSVSDVEEIRTNLLLEKVKGIIDAGHLRKCSNLVEKLVQEDYTSLEVAAALLKIVNDEGYK</sequence>
<name>A0AC61L6H6_9EURY</name>